<dbReference type="PANTHER" id="PTHR32338:SF10">
    <property type="entry name" value="N-ACETYL-GAMMA-GLUTAMYL-PHOSPHATE REDUCTASE, CHLOROPLASTIC-RELATED"/>
    <property type="match status" value="1"/>
</dbReference>
<gene>
    <name evidence="7" type="primary">argC_7</name>
    <name evidence="7" type="ORF">SDC9_17437</name>
</gene>
<dbReference type="InterPro" id="IPR050085">
    <property type="entry name" value="AGPR"/>
</dbReference>
<dbReference type="Pfam" id="PF01118">
    <property type="entry name" value="Semialdhyde_dh"/>
    <property type="match status" value="1"/>
</dbReference>
<evidence type="ECO:0000256" key="3">
    <source>
        <dbReference type="ARBA" id="ARBA00022857"/>
    </source>
</evidence>
<dbReference type="Pfam" id="PF22698">
    <property type="entry name" value="Semialdhyde_dhC_1"/>
    <property type="match status" value="1"/>
</dbReference>
<dbReference type="GO" id="GO:0051287">
    <property type="term" value="F:NAD binding"/>
    <property type="evidence" value="ECO:0007669"/>
    <property type="project" value="InterPro"/>
</dbReference>
<reference evidence="7" key="1">
    <citation type="submission" date="2019-08" db="EMBL/GenBank/DDBJ databases">
        <authorList>
            <person name="Kucharzyk K."/>
            <person name="Murdoch R.W."/>
            <person name="Higgins S."/>
            <person name="Loffler F."/>
        </authorList>
    </citation>
    <scope>NUCLEOTIDE SEQUENCE</scope>
</reference>
<dbReference type="GO" id="GO:0070401">
    <property type="term" value="F:NADP+ binding"/>
    <property type="evidence" value="ECO:0007669"/>
    <property type="project" value="InterPro"/>
</dbReference>
<dbReference type="SUPFAM" id="SSF55347">
    <property type="entry name" value="Glyceraldehyde-3-phosphate dehydrogenase-like, C-terminal domain"/>
    <property type="match status" value="1"/>
</dbReference>
<dbReference type="SUPFAM" id="SSF51735">
    <property type="entry name" value="NAD(P)-binding Rossmann-fold domains"/>
    <property type="match status" value="1"/>
</dbReference>
<dbReference type="AlphaFoldDB" id="A0A644TXK1"/>
<accession>A0A644TXK1</accession>
<dbReference type="Gene3D" id="3.30.360.10">
    <property type="entry name" value="Dihydrodipicolinate Reductase, domain 2"/>
    <property type="match status" value="1"/>
</dbReference>
<name>A0A644TXK1_9ZZZZ</name>
<dbReference type="Gene3D" id="3.40.50.720">
    <property type="entry name" value="NAD(P)-binding Rossmann-like Domain"/>
    <property type="match status" value="1"/>
</dbReference>
<comment type="pathway">
    <text evidence="5">Amino-acid biosynthesis.</text>
</comment>
<dbReference type="PROSITE" id="PS01224">
    <property type="entry name" value="ARGC"/>
    <property type="match status" value="1"/>
</dbReference>
<dbReference type="GO" id="GO:0003942">
    <property type="term" value="F:N-acetyl-gamma-glutamyl-phosphate reductase activity"/>
    <property type="evidence" value="ECO:0007669"/>
    <property type="project" value="UniProtKB-EC"/>
</dbReference>
<dbReference type="CDD" id="cd23934">
    <property type="entry name" value="AGPR_1_C"/>
    <property type="match status" value="1"/>
</dbReference>
<dbReference type="InterPro" id="IPR023013">
    <property type="entry name" value="AGPR_AS"/>
</dbReference>
<organism evidence="7">
    <name type="scientific">bioreactor metagenome</name>
    <dbReference type="NCBI Taxonomy" id="1076179"/>
    <lineage>
        <taxon>unclassified sequences</taxon>
        <taxon>metagenomes</taxon>
        <taxon>ecological metagenomes</taxon>
    </lineage>
</organism>
<protein>
    <submittedName>
        <fullName evidence="7">N-acetyl-gamma-glutamyl-phosphate reductase</fullName>
        <ecNumber evidence="7">1.2.1.38</ecNumber>
    </submittedName>
</protein>
<dbReference type="InterPro" id="IPR000534">
    <property type="entry name" value="Semialdehyde_DH_NAD-bd"/>
</dbReference>
<evidence type="ECO:0000256" key="4">
    <source>
        <dbReference type="ARBA" id="ARBA00023002"/>
    </source>
</evidence>
<dbReference type="CDD" id="cd17895">
    <property type="entry name" value="AGPR_1_N"/>
    <property type="match status" value="1"/>
</dbReference>
<dbReference type="GO" id="GO:0006526">
    <property type="term" value="P:L-arginine biosynthetic process"/>
    <property type="evidence" value="ECO:0007669"/>
    <property type="project" value="UniProtKB-KW"/>
</dbReference>
<dbReference type="InterPro" id="IPR036291">
    <property type="entry name" value="NAD(P)-bd_dom_sf"/>
</dbReference>
<evidence type="ECO:0000256" key="1">
    <source>
        <dbReference type="ARBA" id="ARBA00022571"/>
    </source>
</evidence>
<keyword evidence="3" id="KW-0521">NADP</keyword>
<evidence type="ECO:0000259" key="6">
    <source>
        <dbReference type="SMART" id="SM00859"/>
    </source>
</evidence>
<dbReference type="InterPro" id="IPR058924">
    <property type="entry name" value="AGPR_dimerisation_dom"/>
</dbReference>
<keyword evidence="2" id="KW-0028">Amino-acid biosynthesis</keyword>
<dbReference type="HAMAP" id="MF_00150">
    <property type="entry name" value="ArgC_type1"/>
    <property type="match status" value="1"/>
</dbReference>
<evidence type="ECO:0000313" key="7">
    <source>
        <dbReference type="EMBL" id="MPL71660.1"/>
    </source>
</evidence>
<dbReference type="PANTHER" id="PTHR32338">
    <property type="entry name" value="N-ACETYL-GAMMA-GLUTAMYL-PHOSPHATE REDUCTASE, CHLOROPLASTIC-RELATED-RELATED"/>
    <property type="match status" value="1"/>
</dbReference>
<sequence>MDIAIIGASGYAGGDLIRLLLTHKEADIVCATSRKLAGTPVTKDHIHLKNLIDLDYTNPDIENLDADFAFLAVPHTAAMQYAGKLKECGIKTVDFSADYRLPREIYEKTYGVKHSDYFEAPYGMPEIHRKDVKNADFVANPGCFPTGATLAAAPVAKLAHTIIYDSKTGVSGAGDSISETTHFPNVAENILPYKITAHRHLPEMRQEATFLGSKANVYFTPHLLPAIRGIITTAHILFNEPMELEMIQKLYQNFYKNEQFVRLQPAKLGGVRGSNFCDINFELENDGTRLVAVSAIDNLVKGAAGQAVQNMNIMCGFDEAEGLRMPGMFP</sequence>
<feature type="domain" description="Semialdehyde dehydrogenase NAD-binding" evidence="6">
    <location>
        <begin position="2"/>
        <end position="135"/>
    </location>
</feature>
<proteinExistence type="inferred from homology"/>
<dbReference type="EC" id="1.2.1.38" evidence="7"/>
<keyword evidence="1" id="KW-0055">Arginine biosynthesis</keyword>
<dbReference type="InterPro" id="IPR000706">
    <property type="entry name" value="AGPR_type-1"/>
</dbReference>
<keyword evidence="4 7" id="KW-0560">Oxidoreductase</keyword>
<comment type="caution">
    <text evidence="7">The sequence shown here is derived from an EMBL/GenBank/DDBJ whole genome shotgun (WGS) entry which is preliminary data.</text>
</comment>
<dbReference type="SMART" id="SM00859">
    <property type="entry name" value="Semialdhyde_dh"/>
    <property type="match status" value="1"/>
</dbReference>
<evidence type="ECO:0000256" key="2">
    <source>
        <dbReference type="ARBA" id="ARBA00022605"/>
    </source>
</evidence>
<dbReference type="EMBL" id="VSSQ01000060">
    <property type="protein sequence ID" value="MPL71660.1"/>
    <property type="molecule type" value="Genomic_DNA"/>
</dbReference>
<evidence type="ECO:0000256" key="5">
    <source>
        <dbReference type="ARBA" id="ARBA00029440"/>
    </source>
</evidence>
<dbReference type="NCBIfam" id="TIGR01850">
    <property type="entry name" value="argC"/>
    <property type="match status" value="1"/>
</dbReference>